<dbReference type="OrthoDB" id="425602at2759"/>
<feature type="region of interest" description="Disordered" evidence="1">
    <location>
        <begin position="39"/>
        <end position="97"/>
    </location>
</feature>
<dbReference type="VEuPathDB" id="FungiDB:TSTA_115590"/>
<sequence length="315" mass="35058">MSAITLSITPAMPRQTLFPVTRSNRRTLQRTKLSALNKLNGSVGSTPLKRTISFDSDGENVKPCIKSEPTKRKRSVGDEGQLSESPKTKASRTEPTIWVGEEKVSSPLPKGLDSLVPVDRDFKTKPKSAKAFGRRSKLAPLFHESVRRNAANVSKKSIEPLRKPVPASWNFDIHVDTEVEEATNLMEHSAYRLDISDGEGKTLFDDRDKENIPPHELGISLPTTAQPVSMASRKNMMAQYRTPLSELEVADYYSEGLHALSCEVIQEDTYIKGPSTQVRMALNTPDRLQPFSVWQSTQARRQSKDIPVQEISASA</sequence>
<proteinExistence type="predicted"/>
<evidence type="ECO:0000313" key="3">
    <source>
        <dbReference type="Proteomes" id="UP000001745"/>
    </source>
</evidence>
<dbReference type="InParanoid" id="B8MAS4"/>
<keyword evidence="3" id="KW-1185">Reference proteome</keyword>
<accession>B8MAS4</accession>
<dbReference type="PhylomeDB" id="B8MAS4"/>
<dbReference type="RefSeq" id="XP_002481756.1">
    <property type="nucleotide sequence ID" value="XM_002481711.1"/>
</dbReference>
<gene>
    <name evidence="2" type="ORF">TSTA_115590</name>
</gene>
<dbReference type="EMBL" id="EQ962655">
    <property type="protein sequence ID" value="EED17764.1"/>
    <property type="molecule type" value="Genomic_DNA"/>
</dbReference>
<evidence type="ECO:0000256" key="1">
    <source>
        <dbReference type="SAM" id="MobiDB-lite"/>
    </source>
</evidence>
<dbReference type="eggNOG" id="ENOG502SC0Q">
    <property type="taxonomic scope" value="Eukaryota"/>
</dbReference>
<dbReference type="OMA" id="KAPASWC"/>
<dbReference type="GeneID" id="8099586"/>
<dbReference type="AlphaFoldDB" id="B8MAS4"/>
<evidence type="ECO:0000313" key="2">
    <source>
        <dbReference type="EMBL" id="EED17764.1"/>
    </source>
</evidence>
<dbReference type="Proteomes" id="UP000001745">
    <property type="component" value="Unassembled WGS sequence"/>
</dbReference>
<dbReference type="STRING" id="441959.B8MAS4"/>
<reference evidence="3" key="1">
    <citation type="journal article" date="2015" name="Genome Announc.">
        <title>Genome sequence of the AIDS-associated pathogen Penicillium marneffei (ATCC18224) and its near taxonomic relative Talaromyces stipitatus (ATCC10500).</title>
        <authorList>
            <person name="Nierman W.C."/>
            <person name="Fedorova-Abrams N.D."/>
            <person name="Andrianopoulos A."/>
        </authorList>
    </citation>
    <scope>NUCLEOTIDE SEQUENCE [LARGE SCALE GENOMIC DNA]</scope>
    <source>
        <strain evidence="3">ATCC 10500 / CBS 375.48 / QM 6759 / NRRL 1006</strain>
    </source>
</reference>
<organism evidence="2 3">
    <name type="scientific">Talaromyces stipitatus (strain ATCC 10500 / CBS 375.48 / QM 6759 / NRRL 1006)</name>
    <name type="common">Penicillium stipitatum</name>
    <dbReference type="NCBI Taxonomy" id="441959"/>
    <lineage>
        <taxon>Eukaryota</taxon>
        <taxon>Fungi</taxon>
        <taxon>Dikarya</taxon>
        <taxon>Ascomycota</taxon>
        <taxon>Pezizomycotina</taxon>
        <taxon>Eurotiomycetes</taxon>
        <taxon>Eurotiomycetidae</taxon>
        <taxon>Eurotiales</taxon>
        <taxon>Trichocomaceae</taxon>
        <taxon>Talaromyces</taxon>
        <taxon>Talaromyces sect. Talaromyces</taxon>
    </lineage>
</organism>
<name>B8MAS4_TALSN</name>
<dbReference type="HOGENOM" id="CLU_055842_0_0_1"/>
<protein>
    <submittedName>
        <fullName evidence="2">Uncharacterized protein</fullName>
    </submittedName>
</protein>